<dbReference type="GO" id="GO:0042953">
    <property type="term" value="P:lipoprotein transport"/>
    <property type="evidence" value="ECO:0007669"/>
    <property type="project" value="InterPro"/>
</dbReference>
<dbReference type="InterPro" id="IPR025857">
    <property type="entry name" value="MacB_PCD"/>
</dbReference>
<dbReference type="OrthoDB" id="9808461at2"/>
<accession>A0A0C1MRF9</accession>
<protein>
    <submittedName>
        <fullName evidence="11">Cell division protein FtsX</fullName>
    </submittedName>
</protein>
<dbReference type="InterPro" id="IPR051447">
    <property type="entry name" value="Lipoprotein-release_system"/>
</dbReference>
<dbReference type="PANTHER" id="PTHR30489:SF8">
    <property type="entry name" value="LIPOPROTEIN-RELEASING SYSTEM TRANSMEMBRANE PROTEIN LOLC"/>
    <property type="match status" value="1"/>
</dbReference>
<dbReference type="Pfam" id="PF12704">
    <property type="entry name" value="MacB_PCD"/>
    <property type="match status" value="1"/>
</dbReference>
<comment type="subcellular location">
    <subcellularLocation>
        <location evidence="1">Cell membrane</location>
        <topology evidence="1">Multi-pass membrane protein</topology>
    </subcellularLocation>
</comment>
<keyword evidence="3" id="KW-0813">Transport</keyword>
<dbReference type="GO" id="GO:0051301">
    <property type="term" value="P:cell division"/>
    <property type="evidence" value="ECO:0007669"/>
    <property type="project" value="UniProtKB-KW"/>
</dbReference>
<evidence type="ECO:0000259" key="10">
    <source>
        <dbReference type="Pfam" id="PF12704"/>
    </source>
</evidence>
<dbReference type="Proteomes" id="UP000031327">
    <property type="component" value="Unassembled WGS sequence"/>
</dbReference>
<feature type="domain" description="ABC3 transporter permease C-terminal" evidence="9">
    <location>
        <begin position="269"/>
        <end position="391"/>
    </location>
</feature>
<keyword evidence="6 8" id="KW-1133">Transmembrane helix</keyword>
<keyword evidence="11" id="KW-0132">Cell division</keyword>
<evidence type="ECO:0000256" key="7">
    <source>
        <dbReference type="ARBA" id="ARBA00023136"/>
    </source>
</evidence>
<proteinExistence type="inferred from homology"/>
<evidence type="ECO:0000256" key="1">
    <source>
        <dbReference type="ARBA" id="ARBA00004651"/>
    </source>
</evidence>
<feature type="transmembrane region" description="Helical" evidence="8">
    <location>
        <begin position="310"/>
        <end position="336"/>
    </location>
</feature>
<dbReference type="EMBL" id="JWIC01000005">
    <property type="protein sequence ID" value="KID57233.1"/>
    <property type="molecule type" value="Genomic_DNA"/>
</dbReference>
<evidence type="ECO:0000256" key="4">
    <source>
        <dbReference type="ARBA" id="ARBA00022475"/>
    </source>
</evidence>
<evidence type="ECO:0000313" key="12">
    <source>
        <dbReference type="Proteomes" id="UP000031327"/>
    </source>
</evidence>
<gene>
    <name evidence="11" type="ORF">JF50_08350</name>
</gene>
<keyword evidence="5 8" id="KW-0812">Transmembrane</keyword>
<dbReference type="NCBIfam" id="TIGR02212">
    <property type="entry name" value="lolCE"/>
    <property type="match status" value="1"/>
</dbReference>
<dbReference type="GO" id="GO:0098797">
    <property type="term" value="C:plasma membrane protein complex"/>
    <property type="evidence" value="ECO:0007669"/>
    <property type="project" value="TreeGrafter"/>
</dbReference>
<evidence type="ECO:0000256" key="2">
    <source>
        <dbReference type="ARBA" id="ARBA00005236"/>
    </source>
</evidence>
<feature type="transmembrane region" description="Helical" evidence="8">
    <location>
        <begin position="269"/>
        <end position="290"/>
    </location>
</feature>
<dbReference type="PANTHER" id="PTHR30489">
    <property type="entry name" value="LIPOPROTEIN-RELEASING SYSTEM TRANSMEMBRANE PROTEIN LOLE"/>
    <property type="match status" value="1"/>
</dbReference>
<evidence type="ECO:0000256" key="8">
    <source>
        <dbReference type="SAM" id="Phobius"/>
    </source>
</evidence>
<evidence type="ECO:0000256" key="3">
    <source>
        <dbReference type="ARBA" id="ARBA00022448"/>
    </source>
</evidence>
<feature type="domain" description="MacB-like periplasmic core" evidence="10">
    <location>
        <begin position="27"/>
        <end position="203"/>
    </location>
</feature>
<feature type="transmembrane region" description="Helical" evidence="8">
    <location>
        <begin position="20"/>
        <end position="44"/>
    </location>
</feature>
<name>A0A0C1MRF9_9GAMM</name>
<dbReference type="RefSeq" id="WP_039609006.1">
    <property type="nucleotide sequence ID" value="NZ_JWIC01000005.1"/>
</dbReference>
<dbReference type="Pfam" id="PF02687">
    <property type="entry name" value="FtsX"/>
    <property type="match status" value="1"/>
</dbReference>
<keyword evidence="11" id="KW-0131">Cell cycle</keyword>
<comment type="similarity">
    <text evidence="2">Belongs to the ABC-4 integral membrane protein family. LolC/E subfamily.</text>
</comment>
<evidence type="ECO:0000313" key="11">
    <source>
        <dbReference type="EMBL" id="KID57233.1"/>
    </source>
</evidence>
<feature type="transmembrane region" description="Helical" evidence="8">
    <location>
        <begin position="365"/>
        <end position="383"/>
    </location>
</feature>
<comment type="caution">
    <text evidence="11">The sequence shown here is derived from an EMBL/GenBank/DDBJ whole genome shotgun (WGS) entry which is preliminary data.</text>
</comment>
<dbReference type="InterPro" id="IPR011925">
    <property type="entry name" value="LolCE_TM"/>
</dbReference>
<reference evidence="11 12" key="1">
    <citation type="submission" date="2014-12" db="EMBL/GenBank/DDBJ databases">
        <title>Draft Genome Sequence of Pseudoalteromonas luteoviolacea HI1.</title>
        <authorList>
            <person name="Asahina A.Y."/>
            <person name="Hadfield M.G."/>
        </authorList>
    </citation>
    <scope>NUCLEOTIDE SEQUENCE [LARGE SCALE GENOMIC DNA]</scope>
    <source>
        <strain evidence="11 12">HI1</strain>
    </source>
</reference>
<dbReference type="AlphaFoldDB" id="A0A0C1MRF9"/>
<evidence type="ECO:0000256" key="6">
    <source>
        <dbReference type="ARBA" id="ARBA00022989"/>
    </source>
</evidence>
<dbReference type="InterPro" id="IPR003838">
    <property type="entry name" value="ABC3_permease_C"/>
</dbReference>
<sequence>MFQSVSLFVGLRYSRSSKGNAFVSFISFFSIAGIALGLMSLITVNSVMNGFEQSLKNAMLDLIPHVQLSEKDNHQPAASLNTLSVLPGVKRASPYVTSDVILQTNKELVGVRLQGSFSGHPTAINPHIESGSVKAMHDKRYQLAISRFLANKLDVSIGDKIRVIFPDITSYTPLGRVPKQRLFSVAAIYNSRSEADTTLAFSDGASLMKLLKKQPGKYDVSLTLDDAFSVADFKSKNKQLLSEFSYQDWQVQQGALFAAVAMEKRVMSLLLALIVVVAVFNIISALSMMVSEKQGEVAILQTLGFTPNKIAQVFMIQGLYNGLVGTLIGAVCGLLLAANINEVLNLVGLSLLGGMELPVKFDSMSLSFIIFTSLLLSFLATLYPAQKAAKVMPAEVLRYE</sequence>
<evidence type="ECO:0000256" key="5">
    <source>
        <dbReference type="ARBA" id="ARBA00022692"/>
    </source>
</evidence>
<keyword evidence="7 8" id="KW-0472">Membrane</keyword>
<dbReference type="GO" id="GO:0044874">
    <property type="term" value="P:lipoprotein localization to outer membrane"/>
    <property type="evidence" value="ECO:0007669"/>
    <property type="project" value="TreeGrafter"/>
</dbReference>
<organism evidence="11 12">
    <name type="scientific">Pseudoalteromonas luteoviolacea</name>
    <dbReference type="NCBI Taxonomy" id="43657"/>
    <lineage>
        <taxon>Bacteria</taxon>
        <taxon>Pseudomonadati</taxon>
        <taxon>Pseudomonadota</taxon>
        <taxon>Gammaproteobacteria</taxon>
        <taxon>Alteromonadales</taxon>
        <taxon>Pseudoalteromonadaceae</taxon>
        <taxon>Pseudoalteromonas</taxon>
    </lineage>
</organism>
<keyword evidence="4" id="KW-1003">Cell membrane</keyword>
<evidence type="ECO:0000259" key="9">
    <source>
        <dbReference type="Pfam" id="PF02687"/>
    </source>
</evidence>